<dbReference type="EMBL" id="KN832977">
    <property type="protein sequence ID" value="KIM88327.1"/>
    <property type="molecule type" value="Genomic_DNA"/>
</dbReference>
<dbReference type="HOGENOM" id="CLU_2622861_0_0_1"/>
<proteinExistence type="predicted"/>
<accession>A0A0C3CF06</accession>
<name>A0A0C3CF06_PILCF</name>
<gene>
    <name evidence="2" type="ORF">PILCRDRAFT_3342</name>
</gene>
<evidence type="ECO:0000256" key="1">
    <source>
        <dbReference type="SAM" id="MobiDB-lite"/>
    </source>
</evidence>
<dbReference type="AlphaFoldDB" id="A0A0C3CF06"/>
<keyword evidence="3" id="KW-1185">Reference proteome</keyword>
<reference evidence="3" key="2">
    <citation type="submission" date="2015-01" db="EMBL/GenBank/DDBJ databases">
        <title>Evolutionary Origins and Diversification of the Mycorrhizal Mutualists.</title>
        <authorList>
            <consortium name="DOE Joint Genome Institute"/>
            <consortium name="Mycorrhizal Genomics Consortium"/>
            <person name="Kohler A."/>
            <person name="Kuo A."/>
            <person name="Nagy L.G."/>
            <person name="Floudas D."/>
            <person name="Copeland A."/>
            <person name="Barry K.W."/>
            <person name="Cichocki N."/>
            <person name="Veneault-Fourrey C."/>
            <person name="LaButti K."/>
            <person name="Lindquist E.A."/>
            <person name="Lipzen A."/>
            <person name="Lundell T."/>
            <person name="Morin E."/>
            <person name="Murat C."/>
            <person name="Riley R."/>
            <person name="Ohm R."/>
            <person name="Sun H."/>
            <person name="Tunlid A."/>
            <person name="Henrissat B."/>
            <person name="Grigoriev I.V."/>
            <person name="Hibbett D.S."/>
            <person name="Martin F."/>
        </authorList>
    </citation>
    <scope>NUCLEOTIDE SEQUENCE [LARGE SCALE GENOMIC DNA]</scope>
    <source>
        <strain evidence="3">F 1598</strain>
    </source>
</reference>
<reference evidence="2 3" key="1">
    <citation type="submission" date="2014-04" db="EMBL/GenBank/DDBJ databases">
        <authorList>
            <consortium name="DOE Joint Genome Institute"/>
            <person name="Kuo A."/>
            <person name="Tarkka M."/>
            <person name="Buscot F."/>
            <person name="Kohler A."/>
            <person name="Nagy L.G."/>
            <person name="Floudas D."/>
            <person name="Copeland A."/>
            <person name="Barry K.W."/>
            <person name="Cichocki N."/>
            <person name="Veneault-Fourrey C."/>
            <person name="LaButti K."/>
            <person name="Lindquist E.A."/>
            <person name="Lipzen A."/>
            <person name="Lundell T."/>
            <person name="Morin E."/>
            <person name="Murat C."/>
            <person name="Sun H."/>
            <person name="Tunlid A."/>
            <person name="Henrissat B."/>
            <person name="Grigoriev I.V."/>
            <person name="Hibbett D.S."/>
            <person name="Martin F."/>
            <person name="Nordberg H.P."/>
            <person name="Cantor M.N."/>
            <person name="Hua S.X."/>
        </authorList>
    </citation>
    <scope>NUCLEOTIDE SEQUENCE [LARGE SCALE GENOMIC DNA]</scope>
    <source>
        <strain evidence="2 3">F 1598</strain>
    </source>
</reference>
<dbReference type="Proteomes" id="UP000054166">
    <property type="component" value="Unassembled WGS sequence"/>
</dbReference>
<organism evidence="2 3">
    <name type="scientific">Piloderma croceum (strain F 1598)</name>
    <dbReference type="NCBI Taxonomy" id="765440"/>
    <lineage>
        <taxon>Eukaryota</taxon>
        <taxon>Fungi</taxon>
        <taxon>Dikarya</taxon>
        <taxon>Basidiomycota</taxon>
        <taxon>Agaricomycotina</taxon>
        <taxon>Agaricomycetes</taxon>
        <taxon>Agaricomycetidae</taxon>
        <taxon>Atheliales</taxon>
        <taxon>Atheliaceae</taxon>
        <taxon>Piloderma</taxon>
    </lineage>
</organism>
<protein>
    <submittedName>
        <fullName evidence="2">Uncharacterized protein</fullName>
    </submittedName>
</protein>
<evidence type="ECO:0000313" key="3">
    <source>
        <dbReference type="Proteomes" id="UP000054166"/>
    </source>
</evidence>
<dbReference type="InParanoid" id="A0A0C3CF06"/>
<feature type="region of interest" description="Disordered" evidence="1">
    <location>
        <begin position="53"/>
        <end position="78"/>
    </location>
</feature>
<sequence>MVIKWMSEEDKSKCATEWILPPPPPPIAFSNSAHKTELHWLYFHSLAQTQPPLIQSSTHPNHHHYLIHTPPSSPIATT</sequence>
<evidence type="ECO:0000313" key="2">
    <source>
        <dbReference type="EMBL" id="KIM88327.1"/>
    </source>
</evidence>